<accession>A0AA96WWC7</accession>
<evidence type="ECO:0000259" key="1">
    <source>
        <dbReference type="Pfam" id="PF05239"/>
    </source>
</evidence>
<dbReference type="PANTHER" id="PTHR38463:SF1">
    <property type="entry name" value="STRESS RESPONSE PROTEIN YSNF"/>
    <property type="match status" value="1"/>
</dbReference>
<dbReference type="InterPro" id="IPR019060">
    <property type="entry name" value="DUF2382"/>
</dbReference>
<gene>
    <name evidence="3" type="ORF">Q2T42_02955</name>
</gene>
<dbReference type="GO" id="GO:0019684">
    <property type="term" value="P:photosynthesis, light reaction"/>
    <property type="evidence" value="ECO:0007669"/>
    <property type="project" value="InterPro"/>
</dbReference>
<dbReference type="Pfam" id="PF05239">
    <property type="entry name" value="PRC"/>
    <property type="match status" value="1"/>
</dbReference>
<feature type="domain" description="DUF2382" evidence="2">
    <location>
        <begin position="153"/>
        <end position="264"/>
    </location>
</feature>
<dbReference type="RefSeq" id="WP_316427771.1">
    <property type="nucleotide sequence ID" value="NZ_CP130144.1"/>
</dbReference>
<dbReference type="InterPro" id="IPR011033">
    <property type="entry name" value="PRC_barrel-like_sf"/>
</dbReference>
<dbReference type="NCBIfam" id="TIGR02271">
    <property type="entry name" value="YsnF/AvaK domain"/>
    <property type="match status" value="1"/>
</dbReference>
<proteinExistence type="predicted"/>
<dbReference type="GO" id="GO:0030077">
    <property type="term" value="C:plasma membrane light-harvesting complex"/>
    <property type="evidence" value="ECO:0007669"/>
    <property type="project" value="InterPro"/>
</dbReference>
<feature type="domain" description="PRC-barrel" evidence="1">
    <location>
        <begin position="17"/>
        <end position="86"/>
    </location>
</feature>
<reference evidence="3" key="2">
    <citation type="submission" date="2023-07" db="EMBL/GenBank/DDBJ databases">
        <authorList>
            <person name="Bai X.-H."/>
            <person name="Wang H.-H."/>
            <person name="Wang J."/>
            <person name="Ma M.-Y."/>
            <person name="Hu H.-H."/>
            <person name="Song Z.-L."/>
            <person name="Ma H.-G."/>
            <person name="Fan Y."/>
            <person name="Du C.-Y."/>
            <person name="Xu J.-C."/>
        </authorList>
    </citation>
    <scope>NUCLEOTIDE SEQUENCE</scope>
    <source>
        <strain evidence="3">CZ1</strain>
    </source>
</reference>
<evidence type="ECO:0000259" key="2">
    <source>
        <dbReference type="Pfam" id="PF09557"/>
    </source>
</evidence>
<dbReference type="AlphaFoldDB" id="A0AA96WWC7"/>
<sequence length="277" mass="31845">MALHKIKDFDPDYRTHFDNDDVIGLDLYSGNDKIGSVEDVLVDDNGAFRYLVINTGVWILGKKVLMPIGQARIVYGERRVYANGLTKAQVEDLPEYDPDHLVGYDYEEQVRDIYRPNTVAAGMTATDMTYDQDSYRYEHDPALYNLTEDHDTLRLYQERLIANKTRRKTGEVAVGKHIETETARVEVPVERERVVIERSPVTGESTVMPGEADFHEGEVARVEVYEEVPDIQKETFVREEVRVKKVVDHETVTAEDQVRREELDLDIDGNPNVDRQI</sequence>
<dbReference type="SUPFAM" id="SSF50346">
    <property type="entry name" value="PRC-barrel domain"/>
    <property type="match status" value="1"/>
</dbReference>
<organism evidence="3">
    <name type="scientific">Leptolyngbya boryana CZ1</name>
    <dbReference type="NCBI Taxonomy" id="3060204"/>
    <lineage>
        <taxon>Bacteria</taxon>
        <taxon>Bacillati</taxon>
        <taxon>Cyanobacteriota</taxon>
        <taxon>Cyanophyceae</taxon>
        <taxon>Leptolyngbyales</taxon>
        <taxon>Leptolyngbyaceae</taxon>
        <taxon>Leptolyngbya group</taxon>
        <taxon>Leptolyngbya</taxon>
    </lineage>
</organism>
<reference evidence="3" key="1">
    <citation type="journal article" date="2023" name="Plants (Basel)">
        <title>Genomic Analysis of Leptolyngbya boryana CZ1 Reveals Efficient Carbon Fixation Modules.</title>
        <authorList>
            <person name="Bai X."/>
            <person name="Wang H."/>
            <person name="Cheng W."/>
            <person name="Wang J."/>
            <person name="Ma M."/>
            <person name="Hu H."/>
            <person name="Song Z."/>
            <person name="Ma H."/>
            <person name="Fan Y."/>
            <person name="Du C."/>
            <person name="Xu J."/>
        </authorList>
    </citation>
    <scope>NUCLEOTIDE SEQUENCE</scope>
    <source>
        <strain evidence="3">CZ1</strain>
    </source>
</reference>
<protein>
    <submittedName>
        <fullName evidence="3">DUF2382 domain-containing protein</fullName>
    </submittedName>
</protein>
<name>A0AA96WWC7_LEPBY</name>
<dbReference type="EMBL" id="CP130144">
    <property type="protein sequence ID" value="WNZ46797.1"/>
    <property type="molecule type" value="Genomic_DNA"/>
</dbReference>
<dbReference type="Pfam" id="PF09557">
    <property type="entry name" value="DUF2382"/>
    <property type="match status" value="1"/>
</dbReference>
<dbReference type="PANTHER" id="PTHR38463">
    <property type="entry name" value="STRESS RESPONSE PROTEIN YSNF"/>
    <property type="match status" value="1"/>
</dbReference>
<dbReference type="InterPro" id="IPR014747">
    <property type="entry name" value="Bac_photo_RC_H_C"/>
</dbReference>
<evidence type="ECO:0000313" key="3">
    <source>
        <dbReference type="EMBL" id="WNZ46797.1"/>
    </source>
</evidence>
<dbReference type="InterPro" id="IPR052967">
    <property type="entry name" value="Stress_Response_Assoc"/>
</dbReference>
<dbReference type="Gene3D" id="3.90.50.10">
    <property type="entry name" value="Photosynthetic Reaction Center, subunit H, domain 2"/>
    <property type="match status" value="1"/>
</dbReference>
<dbReference type="InterPro" id="IPR027275">
    <property type="entry name" value="PRC-brl_dom"/>
</dbReference>